<feature type="transmembrane region" description="Helical" evidence="1">
    <location>
        <begin position="142"/>
        <end position="163"/>
    </location>
</feature>
<dbReference type="GeneID" id="303485094"/>
<keyword evidence="1" id="KW-0472">Membrane</keyword>
<feature type="transmembrane region" description="Helical" evidence="1">
    <location>
        <begin position="76"/>
        <end position="98"/>
    </location>
</feature>
<evidence type="ECO:0008006" key="4">
    <source>
        <dbReference type="Google" id="ProtNLM"/>
    </source>
</evidence>
<protein>
    <recommendedName>
        <fullName evidence="4">Polysaccharide biosynthesis protein</fullName>
    </recommendedName>
</protein>
<name>A0ABN5B6D9_9SPHN</name>
<evidence type="ECO:0000256" key="1">
    <source>
        <dbReference type="SAM" id="Phobius"/>
    </source>
</evidence>
<evidence type="ECO:0000313" key="3">
    <source>
        <dbReference type="Proteomes" id="UP000258016"/>
    </source>
</evidence>
<evidence type="ECO:0000313" key="2">
    <source>
        <dbReference type="EMBL" id="ASR51044.1"/>
    </source>
</evidence>
<feature type="transmembrane region" description="Helical" evidence="1">
    <location>
        <begin position="371"/>
        <end position="392"/>
    </location>
</feature>
<feature type="transmembrane region" description="Helical" evidence="1">
    <location>
        <begin position="345"/>
        <end position="365"/>
    </location>
</feature>
<feature type="transmembrane region" description="Helical" evidence="1">
    <location>
        <begin position="280"/>
        <end position="299"/>
    </location>
</feature>
<keyword evidence="1" id="KW-0812">Transmembrane</keyword>
<dbReference type="Proteomes" id="UP000258016">
    <property type="component" value="Chromosome"/>
</dbReference>
<organism evidence="2 3">
    <name type="scientific">Blastomonas fulva</name>
    <dbReference type="NCBI Taxonomy" id="1550728"/>
    <lineage>
        <taxon>Bacteria</taxon>
        <taxon>Pseudomonadati</taxon>
        <taxon>Pseudomonadota</taxon>
        <taxon>Alphaproteobacteria</taxon>
        <taxon>Sphingomonadales</taxon>
        <taxon>Sphingomonadaceae</taxon>
        <taxon>Blastomonas</taxon>
    </lineage>
</organism>
<feature type="transmembrane region" description="Helical" evidence="1">
    <location>
        <begin position="12"/>
        <end position="32"/>
    </location>
</feature>
<gene>
    <name evidence="2" type="ORF">B5J99_05810</name>
</gene>
<feature type="transmembrane region" description="Helical" evidence="1">
    <location>
        <begin position="204"/>
        <end position="226"/>
    </location>
</feature>
<sequence>MLARIYSQRHLVISVGARSALGLAISVSTVASHKAEASVELFQLLMLQTVFSILISGAGFIKGITAGNARNFRSILTAYAGYAALLAVIAAILVHAVLPSSLTGTLTSAVWKIDLLLVGAVGASLTPLVQGFLVADGRPGQAYGPASVLSLVATALLLGLSGLSADLIVVIWCLSQIVIFVVTACLVAGAMTPDMADDGAPESFASLIGGTASIGVINGLNIFIVFSFREFWSEHSNAAIAASGFFALRVSDVVLQIMFNAIATQQLSVRAIVESRMTRLALGIMAALFLTLCTALAFAHDQTGYLAMGWIGLCIAIIIQSIVDILRIGSSYATIVILRTEPPHVYGLVAIVPTLAAALLAWSTFPLAREAVIYLFQISAAMVQIGLCYGYLRHKLGRQADPADGIRRS</sequence>
<feature type="transmembrane region" description="Helical" evidence="1">
    <location>
        <begin position="238"/>
        <end position="259"/>
    </location>
</feature>
<feature type="transmembrane region" description="Helical" evidence="1">
    <location>
        <begin position="305"/>
        <end position="325"/>
    </location>
</feature>
<keyword evidence="3" id="KW-1185">Reference proteome</keyword>
<dbReference type="RefSeq" id="WP_117351849.1">
    <property type="nucleotide sequence ID" value="NZ_CP020083.1"/>
</dbReference>
<proteinExistence type="predicted"/>
<feature type="transmembrane region" description="Helical" evidence="1">
    <location>
        <begin position="169"/>
        <end position="192"/>
    </location>
</feature>
<feature type="transmembrane region" description="Helical" evidence="1">
    <location>
        <begin position="110"/>
        <end position="135"/>
    </location>
</feature>
<feature type="transmembrane region" description="Helical" evidence="1">
    <location>
        <begin position="44"/>
        <end position="64"/>
    </location>
</feature>
<accession>A0ABN5B6D9</accession>
<keyword evidence="1" id="KW-1133">Transmembrane helix</keyword>
<reference evidence="2 3" key="1">
    <citation type="submission" date="2017-03" db="EMBL/GenBank/DDBJ databases">
        <title>Complete genome sequence of Blastomonas fulva degrading microcsystin LR.</title>
        <authorList>
            <person name="Lee H.-g."/>
            <person name="Jin L."/>
            <person name="oh H.-M."/>
        </authorList>
    </citation>
    <scope>NUCLEOTIDE SEQUENCE [LARGE SCALE GENOMIC DNA]</scope>
    <source>
        <strain evidence="2 3">T2</strain>
    </source>
</reference>
<dbReference type="EMBL" id="CP020083">
    <property type="protein sequence ID" value="ASR51044.1"/>
    <property type="molecule type" value="Genomic_DNA"/>
</dbReference>